<evidence type="ECO:0000313" key="4">
    <source>
        <dbReference type="EMBL" id="MFC6904019.1"/>
    </source>
</evidence>
<gene>
    <name evidence="4" type="ORF">ACFQGH_02265</name>
</gene>
<feature type="compositionally biased region" description="Acidic residues" evidence="1">
    <location>
        <begin position="140"/>
        <end position="149"/>
    </location>
</feature>
<keyword evidence="2" id="KW-0812">Transmembrane</keyword>
<dbReference type="RefSeq" id="WP_340602520.1">
    <property type="nucleotide sequence ID" value="NZ_JBBMXV010000001.1"/>
</dbReference>
<dbReference type="AlphaFoldDB" id="A0ABD5V563"/>
<evidence type="ECO:0000313" key="5">
    <source>
        <dbReference type="Proteomes" id="UP001596312"/>
    </source>
</evidence>
<reference evidence="4 5" key="1">
    <citation type="journal article" date="2019" name="Int. J. Syst. Evol. Microbiol.">
        <title>The Global Catalogue of Microorganisms (GCM) 10K type strain sequencing project: providing services to taxonomists for standard genome sequencing and annotation.</title>
        <authorList>
            <consortium name="The Broad Institute Genomics Platform"/>
            <consortium name="The Broad Institute Genome Sequencing Center for Infectious Disease"/>
            <person name="Wu L."/>
            <person name="Ma J."/>
        </authorList>
    </citation>
    <scope>NUCLEOTIDE SEQUENCE [LARGE SCALE GENOMIC DNA]</scope>
    <source>
        <strain evidence="4 5">CGMCC 1.3240</strain>
    </source>
</reference>
<evidence type="ECO:0000256" key="2">
    <source>
        <dbReference type="SAM" id="Phobius"/>
    </source>
</evidence>
<sequence>MNDAIRSGLIAALALFAVALSAATLGSTVTTDGDGPSGTGDGGGGGDGEGGPLPEPESGSPAETVVAPYLAELLTVLVVLIALVVVVYALVYRREAAKVIIGMALLIGLAYLLFRFVAGVGGEMAPPLEPGEGTPFGGDGEGEATDGDDPTGPSLPAALAVLVLVLTLVGGVIALLGRSDASEEAGSEDAEAGPDTADAAAVGRAAGRAADRVENRGTENEVYRAWREMTGLLDAPDPEARTPGEFADRAVAAGISEEDVDELTRLFEDVRYGERTVSEEYERRAVETFRRIERRYAEGGS</sequence>
<keyword evidence="5" id="KW-1185">Reference proteome</keyword>
<feature type="compositionally biased region" description="Gly residues" evidence="1">
    <location>
        <begin position="35"/>
        <end position="51"/>
    </location>
</feature>
<evidence type="ECO:0000256" key="1">
    <source>
        <dbReference type="SAM" id="MobiDB-lite"/>
    </source>
</evidence>
<dbReference type="InterPro" id="IPR025403">
    <property type="entry name" value="TgpA-like_C"/>
</dbReference>
<feature type="region of interest" description="Disordered" evidence="1">
    <location>
        <begin position="30"/>
        <end position="61"/>
    </location>
</feature>
<organism evidence="4 5">
    <name type="scientific">Halalkalicoccus tibetensis</name>
    <dbReference type="NCBI Taxonomy" id="175632"/>
    <lineage>
        <taxon>Archaea</taxon>
        <taxon>Methanobacteriati</taxon>
        <taxon>Methanobacteriota</taxon>
        <taxon>Stenosarchaea group</taxon>
        <taxon>Halobacteria</taxon>
        <taxon>Halobacteriales</taxon>
        <taxon>Halococcaceae</taxon>
        <taxon>Halalkalicoccus</taxon>
    </lineage>
</organism>
<dbReference type="Pfam" id="PF13559">
    <property type="entry name" value="DUF4129"/>
    <property type="match status" value="1"/>
</dbReference>
<feature type="transmembrane region" description="Helical" evidence="2">
    <location>
        <begin position="99"/>
        <end position="118"/>
    </location>
</feature>
<keyword evidence="2" id="KW-0472">Membrane</keyword>
<protein>
    <submittedName>
        <fullName evidence="4">DUF4129 domain-containing protein</fullName>
    </submittedName>
</protein>
<feature type="transmembrane region" description="Helical" evidence="2">
    <location>
        <begin position="157"/>
        <end position="177"/>
    </location>
</feature>
<feature type="region of interest" description="Disordered" evidence="1">
    <location>
        <begin position="127"/>
        <end position="151"/>
    </location>
</feature>
<feature type="domain" description="Protein-glutamine gamma-glutamyltransferase-like C-terminal" evidence="3">
    <location>
        <begin position="224"/>
        <end position="290"/>
    </location>
</feature>
<dbReference type="Proteomes" id="UP001596312">
    <property type="component" value="Unassembled WGS sequence"/>
</dbReference>
<evidence type="ECO:0000259" key="3">
    <source>
        <dbReference type="Pfam" id="PF13559"/>
    </source>
</evidence>
<keyword evidence="2" id="KW-1133">Transmembrane helix</keyword>
<accession>A0ABD5V563</accession>
<name>A0ABD5V563_9EURY</name>
<comment type="caution">
    <text evidence="4">The sequence shown here is derived from an EMBL/GenBank/DDBJ whole genome shotgun (WGS) entry which is preliminary data.</text>
</comment>
<dbReference type="EMBL" id="JBHSXQ010000001">
    <property type="protein sequence ID" value="MFC6904019.1"/>
    <property type="molecule type" value="Genomic_DNA"/>
</dbReference>
<feature type="transmembrane region" description="Helical" evidence="2">
    <location>
        <begin position="69"/>
        <end position="92"/>
    </location>
</feature>
<proteinExistence type="predicted"/>